<gene>
    <name evidence="2" type="ORF">CRM92_08030</name>
</gene>
<dbReference type="AlphaFoldDB" id="A0A2A8D523"/>
<dbReference type="EMBL" id="PDEV01000003">
    <property type="protein sequence ID" value="PEN16029.1"/>
    <property type="molecule type" value="Genomic_DNA"/>
</dbReference>
<comment type="caution">
    <text evidence="2">The sequence shown here is derived from an EMBL/GenBank/DDBJ whole genome shotgun (WGS) entry which is preliminary data.</text>
</comment>
<dbReference type="PANTHER" id="PTHR30290">
    <property type="entry name" value="PERIPLASMIC BINDING COMPONENT OF ABC TRANSPORTER"/>
    <property type="match status" value="1"/>
</dbReference>
<dbReference type="GO" id="GO:1904680">
    <property type="term" value="F:peptide transmembrane transporter activity"/>
    <property type="evidence" value="ECO:0007669"/>
    <property type="project" value="TreeGrafter"/>
</dbReference>
<protein>
    <submittedName>
        <fullName evidence="2">ABC transporter substrate-binding protein</fullName>
    </submittedName>
</protein>
<dbReference type="SUPFAM" id="SSF53850">
    <property type="entry name" value="Periplasmic binding protein-like II"/>
    <property type="match status" value="1"/>
</dbReference>
<reference evidence="2" key="1">
    <citation type="submission" date="2017-10" db="EMBL/GenBank/DDBJ databases">
        <title>Kefir isolates.</title>
        <authorList>
            <person name="Kim Y."/>
            <person name="Blasche S."/>
        </authorList>
    </citation>
    <scope>NUCLEOTIDE SEQUENCE [LARGE SCALE GENOMIC DNA]</scope>
    <source>
        <strain evidence="2">OG2-2</strain>
    </source>
</reference>
<dbReference type="GO" id="GO:0015833">
    <property type="term" value="P:peptide transport"/>
    <property type="evidence" value="ECO:0007669"/>
    <property type="project" value="TreeGrafter"/>
</dbReference>
<organism evidence="2 3">
    <name type="scientific">Rothia dentocariosa</name>
    <dbReference type="NCBI Taxonomy" id="2047"/>
    <lineage>
        <taxon>Bacteria</taxon>
        <taxon>Bacillati</taxon>
        <taxon>Actinomycetota</taxon>
        <taxon>Actinomycetes</taxon>
        <taxon>Micrococcales</taxon>
        <taxon>Micrococcaceae</taxon>
        <taxon>Rothia</taxon>
    </lineage>
</organism>
<dbReference type="CDD" id="cd08501">
    <property type="entry name" value="PBP2_Lpqw"/>
    <property type="match status" value="1"/>
</dbReference>
<sequence length="572" mass="62609">MNVQRTFNRRTMLTGTVALGTVGLLAACGGSKDDKLSGKAASSAEDVVKNLQINKQDYSSLKKGGELKLSVSALGPDFNTMTQSGYTTENLAAFGGPCNTPAVVGFYNTDPAGERSINKDFCLEHKMETKDGVQTVEFKINPKAVFNDGTPIDVEAVKAYWEIYKGGGDSGYNIIPNPSWEQMESIEAVDGDKFHVKITLSTPYYLSDDLGTFATHPALVDKKLFNDGFVDKPMDQYWAGPFKVSNWNSSEKVITLAPNDKWWGEKKPLLEKIIWRQMGIDSLRAAFKNGELDAAGFTDAATYSAVKGQNGTEIRSGQNTGVQNLQFNGTRVTDLALRRAAFAAVDRSQLADVAFKQVGWEEPMPGSMLAMPFQKGYEDNVPKDSGADAAKKILEEAGYTKSGDFYQKDGKTAGFSITTFGSDTVTQAKFQRIEQQLKQAGIKVTNDNQPESNFNSVVGTKSYDCTLSGWAVGANMADSPQYFYTKDINNGVGDDEIDKLIAKISATESKDEQIKLANQVEKLHMEKVAIYLPFANGPSYSAVKSKLANYGPRLFQTSYTDANLWVNVGWQE</sequence>
<accession>A0A2A8D523</accession>
<dbReference type="Gene3D" id="3.40.190.10">
    <property type="entry name" value="Periplasmic binding protein-like II"/>
    <property type="match status" value="1"/>
</dbReference>
<feature type="domain" description="Solute-binding protein family 5" evidence="1">
    <location>
        <begin position="128"/>
        <end position="485"/>
    </location>
</feature>
<dbReference type="InterPro" id="IPR039424">
    <property type="entry name" value="SBP_5"/>
</dbReference>
<dbReference type="Gene3D" id="3.10.105.10">
    <property type="entry name" value="Dipeptide-binding Protein, Domain 3"/>
    <property type="match status" value="1"/>
</dbReference>
<keyword evidence="3" id="KW-1185">Reference proteome</keyword>
<dbReference type="PANTHER" id="PTHR30290:SF65">
    <property type="entry name" value="MONOACYL PHOSPHATIDYLINOSITOL TETRAMANNOSIDE-BINDING PROTEIN LPQW-RELATED"/>
    <property type="match status" value="1"/>
</dbReference>
<dbReference type="InterPro" id="IPR000914">
    <property type="entry name" value="SBP_5_dom"/>
</dbReference>
<evidence type="ECO:0000313" key="3">
    <source>
        <dbReference type="Proteomes" id="UP000219947"/>
    </source>
</evidence>
<evidence type="ECO:0000313" key="2">
    <source>
        <dbReference type="EMBL" id="PEN16029.1"/>
    </source>
</evidence>
<proteinExistence type="predicted"/>
<dbReference type="RefSeq" id="WP_098042865.1">
    <property type="nucleotide sequence ID" value="NZ_JAOVAQ010000002.1"/>
</dbReference>
<dbReference type="Pfam" id="PF00496">
    <property type="entry name" value="SBP_bac_5"/>
    <property type="match status" value="1"/>
</dbReference>
<name>A0A2A8D523_9MICC</name>
<dbReference type="PROSITE" id="PS51257">
    <property type="entry name" value="PROKAR_LIPOPROTEIN"/>
    <property type="match status" value="1"/>
</dbReference>
<dbReference type="Proteomes" id="UP000219947">
    <property type="component" value="Unassembled WGS sequence"/>
</dbReference>
<evidence type="ECO:0000259" key="1">
    <source>
        <dbReference type="Pfam" id="PF00496"/>
    </source>
</evidence>